<dbReference type="Gene3D" id="1.10.357.10">
    <property type="entry name" value="Tetracycline Repressor, domain 2"/>
    <property type="match status" value="1"/>
</dbReference>
<feature type="DNA-binding region" description="H-T-H motif" evidence="4">
    <location>
        <begin position="29"/>
        <end position="48"/>
    </location>
</feature>
<evidence type="ECO:0000256" key="3">
    <source>
        <dbReference type="ARBA" id="ARBA00023163"/>
    </source>
</evidence>
<feature type="domain" description="HTH tetR-type" evidence="5">
    <location>
        <begin position="6"/>
        <end position="66"/>
    </location>
</feature>
<keyword evidence="7" id="KW-1185">Reference proteome</keyword>
<evidence type="ECO:0000256" key="1">
    <source>
        <dbReference type="ARBA" id="ARBA00023015"/>
    </source>
</evidence>
<keyword evidence="1" id="KW-0805">Transcription regulation</keyword>
<dbReference type="EMBL" id="CP032412">
    <property type="protein sequence ID" value="AYB44556.1"/>
    <property type="molecule type" value="Genomic_DNA"/>
</dbReference>
<dbReference type="InterPro" id="IPR036271">
    <property type="entry name" value="Tet_transcr_reg_TetR-rel_C_sf"/>
</dbReference>
<evidence type="ECO:0000259" key="5">
    <source>
        <dbReference type="PROSITE" id="PS50977"/>
    </source>
</evidence>
<dbReference type="SUPFAM" id="SSF46689">
    <property type="entry name" value="Homeodomain-like"/>
    <property type="match status" value="1"/>
</dbReference>
<protein>
    <submittedName>
        <fullName evidence="6">TetR/AcrR family transcriptional regulator</fullName>
    </submittedName>
</protein>
<evidence type="ECO:0000313" key="7">
    <source>
        <dbReference type="Proteomes" id="UP000266552"/>
    </source>
</evidence>
<dbReference type="RefSeq" id="WP_119848444.1">
    <property type="nucleotide sequence ID" value="NZ_CP032412.1"/>
</dbReference>
<dbReference type="InterPro" id="IPR023772">
    <property type="entry name" value="DNA-bd_HTH_TetR-type_CS"/>
</dbReference>
<organism evidence="6 7">
    <name type="scientific">Paenibacillus lautus</name>
    <name type="common">Bacillus lautus</name>
    <dbReference type="NCBI Taxonomy" id="1401"/>
    <lineage>
        <taxon>Bacteria</taxon>
        <taxon>Bacillati</taxon>
        <taxon>Bacillota</taxon>
        <taxon>Bacilli</taxon>
        <taxon>Bacillales</taxon>
        <taxon>Paenibacillaceae</taxon>
        <taxon>Paenibacillus</taxon>
    </lineage>
</organism>
<dbReference type="GO" id="GO:0000976">
    <property type="term" value="F:transcription cis-regulatory region binding"/>
    <property type="evidence" value="ECO:0007669"/>
    <property type="project" value="TreeGrafter"/>
</dbReference>
<evidence type="ECO:0000256" key="4">
    <source>
        <dbReference type="PROSITE-ProRule" id="PRU00335"/>
    </source>
</evidence>
<keyword evidence="2 4" id="KW-0238">DNA-binding</keyword>
<dbReference type="AlphaFoldDB" id="A0A385TLT6"/>
<reference evidence="6 7" key="1">
    <citation type="submission" date="2018-09" db="EMBL/GenBank/DDBJ databases">
        <title>Genome Sequence of Paenibacillus lautus Strain E7593-69, Azo Dye-Degrading Bacteria, Isolated from Commercial Tattoo Inks.</title>
        <authorList>
            <person name="Nho S.W."/>
            <person name="Kim S.-J."/>
            <person name="Kweon O."/>
            <person name="Cerniglia C.E."/>
        </authorList>
    </citation>
    <scope>NUCLEOTIDE SEQUENCE [LARGE SCALE GENOMIC DNA]</scope>
    <source>
        <strain evidence="6 7">E7593-69</strain>
    </source>
</reference>
<name>A0A385TLT6_PAELA</name>
<dbReference type="KEGG" id="plw:D5F53_15315"/>
<dbReference type="InterPro" id="IPR050109">
    <property type="entry name" value="HTH-type_TetR-like_transc_reg"/>
</dbReference>
<keyword evidence="3" id="KW-0804">Transcription</keyword>
<dbReference type="PANTHER" id="PTHR30055:SF234">
    <property type="entry name" value="HTH-TYPE TRANSCRIPTIONAL REGULATOR BETI"/>
    <property type="match status" value="1"/>
</dbReference>
<proteinExistence type="predicted"/>
<dbReference type="InterPro" id="IPR009057">
    <property type="entry name" value="Homeodomain-like_sf"/>
</dbReference>
<dbReference type="PROSITE" id="PS50977">
    <property type="entry name" value="HTH_TETR_2"/>
    <property type="match status" value="1"/>
</dbReference>
<dbReference type="PANTHER" id="PTHR30055">
    <property type="entry name" value="HTH-TYPE TRANSCRIPTIONAL REGULATOR RUTR"/>
    <property type="match status" value="1"/>
</dbReference>
<gene>
    <name evidence="6" type="ORF">D5F53_15315</name>
</gene>
<evidence type="ECO:0000256" key="2">
    <source>
        <dbReference type="ARBA" id="ARBA00023125"/>
    </source>
</evidence>
<dbReference type="Proteomes" id="UP000266552">
    <property type="component" value="Chromosome"/>
</dbReference>
<evidence type="ECO:0000313" key="6">
    <source>
        <dbReference type="EMBL" id="AYB44556.1"/>
    </source>
</evidence>
<dbReference type="InterPro" id="IPR001647">
    <property type="entry name" value="HTH_TetR"/>
</dbReference>
<dbReference type="PRINTS" id="PR00455">
    <property type="entry name" value="HTHTETR"/>
</dbReference>
<sequence length="190" mass="21865">MAKPNVISKQELLEAAQTCLAEKGIERITLKAVAEQAKVSQGTVYYHFRTKEQLMIELVQSLCDASWQSMQQSDRTMEEAIQEAKERCDHHSVYHRLFFSSLAASFHNKENRMQLGSMIQQENKYLSEILRARWGQSPVKDISMDQWGIIMNALIDGLAVQALLDEEFPKEDVFTALQVFFDFMTNEVKP</sequence>
<dbReference type="Pfam" id="PF00440">
    <property type="entry name" value="TetR_N"/>
    <property type="match status" value="1"/>
</dbReference>
<dbReference type="PROSITE" id="PS01081">
    <property type="entry name" value="HTH_TETR_1"/>
    <property type="match status" value="1"/>
</dbReference>
<dbReference type="GO" id="GO:0003700">
    <property type="term" value="F:DNA-binding transcription factor activity"/>
    <property type="evidence" value="ECO:0007669"/>
    <property type="project" value="TreeGrafter"/>
</dbReference>
<dbReference type="SUPFAM" id="SSF48498">
    <property type="entry name" value="Tetracyclin repressor-like, C-terminal domain"/>
    <property type="match status" value="1"/>
</dbReference>
<accession>A0A385TLT6</accession>